<dbReference type="PANTHER" id="PTHR32063:SF4">
    <property type="entry name" value="SLR6043 PROTEIN"/>
    <property type="match status" value="1"/>
</dbReference>
<dbReference type="PRINTS" id="PR00702">
    <property type="entry name" value="ACRIFLAVINRP"/>
</dbReference>
<proteinExistence type="predicted"/>
<accession>A0A139SIW9</accession>
<feature type="transmembrane region" description="Helical" evidence="2">
    <location>
        <begin position="514"/>
        <end position="545"/>
    </location>
</feature>
<evidence type="ECO:0000313" key="4">
    <source>
        <dbReference type="Proteomes" id="UP000071392"/>
    </source>
</evidence>
<dbReference type="GO" id="GO:0005886">
    <property type="term" value="C:plasma membrane"/>
    <property type="evidence" value="ECO:0007669"/>
    <property type="project" value="TreeGrafter"/>
</dbReference>
<dbReference type="GO" id="GO:0042910">
    <property type="term" value="F:xenobiotic transmembrane transporter activity"/>
    <property type="evidence" value="ECO:0007669"/>
    <property type="project" value="TreeGrafter"/>
</dbReference>
<dbReference type="SUPFAM" id="SSF82714">
    <property type="entry name" value="Multidrug efflux transporter AcrB TolC docking domain, DN and DC subdomains"/>
    <property type="match status" value="2"/>
</dbReference>
<keyword evidence="4" id="KW-1185">Reference proteome</keyword>
<sequence length="1125" mass="120945">MLKRLIHFSLRNRLSVLALAALVLGYGGTVALKLPIDVFPNLNRPTVTLMTEAAGLAPEEVETLISIPLETALNGAPGVQRVRAQCGVGLSIIYVEFDWGQDIYRARQLVQERVELARPRLPLGTEVHMGPISSLMGEILLVGLTTEPLAEASSEGKRERSPASAVLTPPELRTLADWELGPRLLTLSGVSQVMVIGGGRQQLHINLDSEKMAAHGVGFEEVATAAAEAQGSSGGGFLIDGPRERLIRNLARSADPAELGAVVIRPASVESEERNESTRGRVGPARAPDASQNEWGYATASPLFIRDVADVALGTQPMRGDAGVNAAPAVILAVQKQPDADTTELTRRIERALEEMRPSLPPGVQIQVLFRQATFIENAIANVKEAIRDGSLMVILVLFVFLLNFRTTFITLTAIPLSFALSALVFQWLGVSINTMTLGGLAVAVGLVVDDAIVDVENVFRRLRENRAAPSPLPTLKVIGEASSEVRSSILYATLVIVLVFLPLFALSGIEGQFFAPIGIAIIVSMLASFLVSLTVIPALCSYLLPRMKRMRENRDAWFVRVLKAASSRWILGPSLSHPWVPMSLALVLVAASAALYPRMGKTFLPEFNEGTAIVSLIMPPGTSLEESDRMGRIGEKLLLTIPEIEHTGRRTGRAELDEHAEGVHRSEIDIEFAKSKRSRAEILGEIREKLGGLPGVVLNVGQPISHRLDHMLSGVQAAIAVKISGPDLAQLRRYAAQAKDAISNIEGLVDLQIEAQTLVPQVRVEIDRERAAHYGLRPGELSERLEAGLNGRVVSQVLDGTRSIDLVLRYADHAEMNKAETRPGELIGATRSDALGEAATPASQNKAGRRPLRSDIERLRALLIDTPLGGAIPLAQVADVHEALGPNAINREDAMRRIVISANVGGSSRRALDAIVADIQTTLAQALPMESGYFISYEGQFQSQQAAARLIGLLALLTLAAIFLLLYSHFRSAMIVAQVLLNVPLSFIGALALTYWTIGTISVATLVGLITLAGIATRNTIMMISHYLHLIQHEGEKFGPQMILRGSLERLVPVTMTALAAGLALIPLALAAHEPGKEILYPVAIVILGGLLSSTLLDMAVTPAVFLKFGKRAAAAALAQPTHD</sequence>
<keyword evidence="2" id="KW-0812">Transmembrane</keyword>
<organism evidence="3 4">
    <name type="scientific">Cephaloticoccus capnophilus</name>
    <dbReference type="NCBI Taxonomy" id="1548208"/>
    <lineage>
        <taxon>Bacteria</taxon>
        <taxon>Pseudomonadati</taxon>
        <taxon>Verrucomicrobiota</taxon>
        <taxon>Opitutia</taxon>
        <taxon>Opitutales</taxon>
        <taxon>Opitutaceae</taxon>
        <taxon>Cephaloticoccus</taxon>
    </lineage>
</organism>
<feature type="transmembrane region" description="Helical" evidence="2">
    <location>
        <begin position="410"/>
        <end position="429"/>
    </location>
</feature>
<dbReference type="STRING" id="1548208.AXK12_07150"/>
<reference evidence="3 4" key="1">
    <citation type="submission" date="2016-02" db="EMBL/GenBank/DDBJ databases">
        <authorList>
            <person name="Wen L."/>
            <person name="He K."/>
            <person name="Yang H."/>
        </authorList>
    </citation>
    <scope>NUCLEOTIDE SEQUENCE [LARGE SCALE GENOMIC DNA]</scope>
    <source>
        <strain evidence="3 4">CV41</strain>
    </source>
</reference>
<dbReference type="Gene3D" id="3.30.70.1440">
    <property type="entry name" value="Multidrug efflux transporter AcrB pore domain"/>
    <property type="match status" value="2"/>
</dbReference>
<dbReference type="SUPFAM" id="SSF82866">
    <property type="entry name" value="Multidrug efflux transporter AcrB transmembrane domain"/>
    <property type="match status" value="2"/>
</dbReference>
<evidence type="ECO:0000313" key="3">
    <source>
        <dbReference type="EMBL" id="KXU34522.1"/>
    </source>
</evidence>
<feature type="transmembrane region" description="Helical" evidence="2">
    <location>
        <begin position="1080"/>
        <end position="1102"/>
    </location>
</feature>
<feature type="transmembrane region" description="Helical" evidence="2">
    <location>
        <begin position="1052"/>
        <end position="1074"/>
    </location>
</feature>
<dbReference type="PANTHER" id="PTHR32063">
    <property type="match status" value="1"/>
</dbReference>
<dbReference type="AlphaFoldDB" id="A0A139SIW9"/>
<dbReference type="OrthoDB" id="9798415at2"/>
<dbReference type="Gene3D" id="3.30.70.1320">
    <property type="entry name" value="Multidrug efflux transporter AcrB pore domain like"/>
    <property type="match status" value="1"/>
</dbReference>
<dbReference type="RefSeq" id="WP_068712807.1">
    <property type="nucleotide sequence ID" value="NZ_LSZP01000053.1"/>
</dbReference>
<dbReference type="Pfam" id="PF00873">
    <property type="entry name" value="ACR_tran"/>
    <property type="match status" value="3"/>
</dbReference>
<dbReference type="EMBL" id="LSZP01000053">
    <property type="protein sequence ID" value="KXU34522.1"/>
    <property type="molecule type" value="Genomic_DNA"/>
</dbReference>
<dbReference type="SUPFAM" id="SSF82693">
    <property type="entry name" value="Multidrug efflux transporter AcrB pore domain, PN1, PN2, PC1 and PC2 subdomains"/>
    <property type="match status" value="3"/>
</dbReference>
<gene>
    <name evidence="3" type="ORF">AXK12_07150</name>
</gene>
<dbReference type="InterPro" id="IPR027463">
    <property type="entry name" value="AcrB_DN_DC_subdom"/>
</dbReference>
<evidence type="ECO:0000256" key="2">
    <source>
        <dbReference type="SAM" id="Phobius"/>
    </source>
</evidence>
<comment type="caution">
    <text evidence="3">The sequence shown here is derived from an EMBL/GenBank/DDBJ whole genome shotgun (WGS) entry which is preliminary data.</text>
</comment>
<dbReference type="Gene3D" id="1.20.1640.10">
    <property type="entry name" value="Multidrug efflux transporter AcrB transmembrane domain"/>
    <property type="match status" value="3"/>
</dbReference>
<evidence type="ECO:0000256" key="1">
    <source>
        <dbReference type="SAM" id="MobiDB-lite"/>
    </source>
</evidence>
<name>A0A139SIW9_9BACT</name>
<keyword evidence="2" id="KW-0472">Membrane</keyword>
<feature type="transmembrane region" description="Helical" evidence="2">
    <location>
        <begin position="947"/>
        <end position="968"/>
    </location>
</feature>
<protein>
    <submittedName>
        <fullName evidence="3">Multidrug transporter AcrB</fullName>
    </submittedName>
</protein>
<dbReference type="Gene3D" id="3.30.2090.10">
    <property type="entry name" value="Multidrug efflux transporter AcrB TolC docking domain, DN and DC subdomains"/>
    <property type="match status" value="3"/>
</dbReference>
<feature type="transmembrane region" description="Helical" evidence="2">
    <location>
        <begin position="490"/>
        <end position="508"/>
    </location>
</feature>
<feature type="region of interest" description="Disordered" evidence="1">
    <location>
        <begin position="269"/>
        <end position="292"/>
    </location>
</feature>
<dbReference type="InterPro" id="IPR001036">
    <property type="entry name" value="Acrflvin-R"/>
</dbReference>
<keyword evidence="2" id="KW-1133">Transmembrane helix</keyword>
<dbReference type="Gene3D" id="3.30.70.1430">
    <property type="entry name" value="Multidrug efflux transporter AcrB pore domain"/>
    <property type="match status" value="2"/>
</dbReference>
<dbReference type="Proteomes" id="UP000071392">
    <property type="component" value="Unassembled WGS sequence"/>
</dbReference>